<gene>
    <name evidence="2" type="ORF">OL231_00875</name>
</gene>
<feature type="compositionally biased region" description="Basic and acidic residues" evidence="1">
    <location>
        <begin position="58"/>
        <end position="70"/>
    </location>
</feature>
<dbReference type="Proteomes" id="UP001163262">
    <property type="component" value="Chromosome"/>
</dbReference>
<proteinExistence type="predicted"/>
<accession>A0AA46W9K4</accession>
<organism evidence="2 3">
    <name type="scientific">Capnocytophaga ochracea</name>
    <dbReference type="NCBI Taxonomy" id="1018"/>
    <lineage>
        <taxon>Bacteria</taxon>
        <taxon>Pseudomonadati</taxon>
        <taxon>Bacteroidota</taxon>
        <taxon>Flavobacteriia</taxon>
        <taxon>Flavobacteriales</taxon>
        <taxon>Flavobacteriaceae</taxon>
        <taxon>Capnocytophaga</taxon>
    </lineage>
</organism>
<evidence type="ECO:0000256" key="1">
    <source>
        <dbReference type="SAM" id="MobiDB-lite"/>
    </source>
</evidence>
<dbReference type="RefSeq" id="WP_178977229.1">
    <property type="nucleotide sequence ID" value="NZ_CP110230.1"/>
</dbReference>
<evidence type="ECO:0000313" key="2">
    <source>
        <dbReference type="EMBL" id="UZD41120.1"/>
    </source>
</evidence>
<reference evidence="2" key="1">
    <citation type="submission" date="2022-10" db="EMBL/GenBank/DDBJ databases">
        <title>Complete genome sequence of Capnocytophaga ochracea KCOM 2812 isolated from actinomycosis lesion.</title>
        <authorList>
            <person name="Kook J.-K."/>
            <person name="Park S.-N."/>
            <person name="Lim Y.K."/>
        </authorList>
    </citation>
    <scope>NUCLEOTIDE SEQUENCE</scope>
    <source>
        <strain evidence="2">KCOM 28121</strain>
    </source>
</reference>
<sequence length="282" mass="32075">MAWFFGNKQQKYIDNLEKNNKKRQEKEREEAEIITIGKATPEQQEERASQVVAQRNQKRMEAIEKEQEKEDKAQEDQLFVINGAKVKFGPHIGTFKVLSDTPTIQSKTVGTEIEKSPANFSFMDGFQLLSLTQWQDIGTAKYQDNLALIKKSTIMGTGKMPPANAPIESGKIEFIDSGQINVPENIDTIGMPMPEYIPTPKVIDFYLTDKHNNCLEDVDYGTFVYLHIKTVGYIGETISVDMNNEKADYLLNGERLEKDVLKDHLVQSNEEIVELEVVEPLN</sequence>
<feature type="region of interest" description="Disordered" evidence="1">
    <location>
        <begin position="16"/>
        <end position="70"/>
    </location>
</feature>
<dbReference type="EMBL" id="CP110230">
    <property type="protein sequence ID" value="UZD41120.1"/>
    <property type="molecule type" value="Genomic_DNA"/>
</dbReference>
<evidence type="ECO:0000313" key="3">
    <source>
        <dbReference type="Proteomes" id="UP001163262"/>
    </source>
</evidence>
<feature type="compositionally biased region" description="Basic and acidic residues" evidence="1">
    <location>
        <begin position="16"/>
        <end position="31"/>
    </location>
</feature>
<name>A0AA46W9K4_CAPOC</name>
<protein>
    <submittedName>
        <fullName evidence="2">Uncharacterized protein</fullName>
    </submittedName>
</protein>
<dbReference type="AlphaFoldDB" id="A0AA46W9K4"/>